<comment type="caution">
    <text evidence="2">The sequence shown here is derived from an EMBL/GenBank/DDBJ whole genome shotgun (WGS) entry which is preliminary data.</text>
</comment>
<dbReference type="Pfam" id="PF06855">
    <property type="entry name" value="YozE_SAM_like"/>
    <property type="match status" value="1"/>
</dbReference>
<dbReference type="SUPFAM" id="SSF140652">
    <property type="entry name" value="YozE-like"/>
    <property type="match status" value="1"/>
</dbReference>
<dbReference type="Proteomes" id="UP000070063">
    <property type="component" value="Unassembled WGS sequence"/>
</dbReference>
<dbReference type="AlphaFoldDB" id="A0ABD4EFY6"/>
<evidence type="ECO:0000259" key="1">
    <source>
        <dbReference type="Pfam" id="PF06855"/>
    </source>
</evidence>
<evidence type="ECO:0000313" key="2">
    <source>
        <dbReference type="EMBL" id="KXA38415.1"/>
    </source>
</evidence>
<dbReference type="InterPro" id="IPR036806">
    <property type="entry name" value="YozE_SAM-like_sf"/>
</dbReference>
<dbReference type="InterPro" id="IPR023089">
    <property type="entry name" value="YozE_SAM-like"/>
</dbReference>
<dbReference type="EMBL" id="LRQI01000048">
    <property type="protein sequence ID" value="KXA38415.1"/>
    <property type="molecule type" value="Genomic_DNA"/>
</dbReference>
<dbReference type="Gene3D" id="1.10.150.260">
    <property type="entry name" value="YozE SAM-like"/>
    <property type="match status" value="1"/>
</dbReference>
<name>A0ABD4EFY6_STALU</name>
<sequence length="89" mass="10361">MINHVILKKAQFENRGDVLSFYEFMQNFVGDDTPLGELVAWMNQDTEFPRDVKSQLVIMSYFRENPCPENIPVTSIKRALSVFNQFTNV</sequence>
<accession>A0ABD4EFY6</accession>
<protein>
    <recommendedName>
        <fullName evidence="1">YozE SAM-like domain-containing protein</fullName>
    </recommendedName>
</protein>
<proteinExistence type="predicted"/>
<feature type="domain" description="YozE SAM-like" evidence="1">
    <location>
        <begin position="20"/>
        <end position="85"/>
    </location>
</feature>
<organism evidence="2 3">
    <name type="scientific">Staphylococcus lugdunensis</name>
    <dbReference type="NCBI Taxonomy" id="28035"/>
    <lineage>
        <taxon>Bacteria</taxon>
        <taxon>Bacillati</taxon>
        <taxon>Bacillota</taxon>
        <taxon>Bacilli</taxon>
        <taxon>Bacillales</taxon>
        <taxon>Staphylococcaceae</taxon>
        <taxon>Staphylococcus</taxon>
    </lineage>
</organism>
<reference evidence="2 3" key="1">
    <citation type="submission" date="2016-01" db="EMBL/GenBank/DDBJ databases">
        <authorList>
            <person name="Mitreva M."/>
            <person name="Pepin K.H."/>
            <person name="Mihindukulasuriya K.A."/>
            <person name="Fulton R."/>
            <person name="Fronick C."/>
            <person name="O'Laughlin M."/>
            <person name="Miner T."/>
            <person name="Herter B."/>
            <person name="Rosa B.A."/>
            <person name="Cordes M."/>
            <person name="Tomlinson C."/>
            <person name="Wollam A."/>
            <person name="Palsikar V.B."/>
            <person name="Mardis E.R."/>
            <person name="Wilson R.K."/>
        </authorList>
    </citation>
    <scope>NUCLEOTIDE SEQUENCE [LARGE SCALE GENOMIC DNA]</scope>
    <source>
        <strain evidence="2 3">MJR7738</strain>
    </source>
</reference>
<gene>
    <name evidence="2" type="ORF">HMPREF3225_01217</name>
</gene>
<evidence type="ECO:0000313" key="3">
    <source>
        <dbReference type="Proteomes" id="UP000070063"/>
    </source>
</evidence>